<organism evidence="2 3">
    <name type="scientific">Arthrobacter psychrolactophilus</name>
    <dbReference type="NCBI Taxonomy" id="92442"/>
    <lineage>
        <taxon>Bacteria</taxon>
        <taxon>Bacillati</taxon>
        <taxon>Actinomycetota</taxon>
        <taxon>Actinomycetes</taxon>
        <taxon>Micrococcales</taxon>
        <taxon>Micrococcaceae</taxon>
        <taxon>Arthrobacter</taxon>
    </lineage>
</organism>
<name>A0A2V5JGG5_9MICC</name>
<evidence type="ECO:0000313" key="2">
    <source>
        <dbReference type="EMBL" id="PYI38877.1"/>
    </source>
</evidence>
<dbReference type="AlphaFoldDB" id="A0A2V5JGG5"/>
<keyword evidence="1" id="KW-0472">Membrane</keyword>
<protein>
    <submittedName>
        <fullName evidence="2">Uncharacterized protein</fullName>
    </submittedName>
</protein>
<keyword evidence="1" id="KW-1133">Transmembrane helix</keyword>
<sequence length="197" mass="21922">MTSKRTPVKMIAFVLILALGAMVLPIVLTVTQGLPPIWLILGIMITVIVSSVLIFPYMASKKSARMPRSYPPKVYELRIESAEPPAAAFDRIEKLYTGRRDVSIHRHNEEMIISLGSDYRLRMHGVFSSSGRDALPLTATVRAATTDRGSRLEISCSDDLGWFVGKQGEQLTQVAELKVRETVQEIANTFENNSTRS</sequence>
<feature type="transmembrane region" description="Helical" evidence="1">
    <location>
        <begin position="12"/>
        <end position="31"/>
    </location>
</feature>
<keyword evidence="1" id="KW-0812">Transmembrane</keyword>
<evidence type="ECO:0000313" key="3">
    <source>
        <dbReference type="Proteomes" id="UP000247980"/>
    </source>
</evidence>
<gene>
    <name evidence="2" type="ORF">CVS30_08635</name>
</gene>
<dbReference type="EMBL" id="QJVC01000005">
    <property type="protein sequence ID" value="PYI38877.1"/>
    <property type="molecule type" value="Genomic_DNA"/>
</dbReference>
<dbReference type="Proteomes" id="UP000247980">
    <property type="component" value="Unassembled WGS sequence"/>
</dbReference>
<feature type="transmembrane region" description="Helical" evidence="1">
    <location>
        <begin position="37"/>
        <end position="59"/>
    </location>
</feature>
<evidence type="ECO:0000256" key="1">
    <source>
        <dbReference type="SAM" id="Phobius"/>
    </source>
</evidence>
<dbReference type="RefSeq" id="WP_110484913.1">
    <property type="nucleotide sequence ID" value="NZ_QJVC01000005.1"/>
</dbReference>
<comment type="caution">
    <text evidence="2">The sequence shown here is derived from an EMBL/GenBank/DDBJ whole genome shotgun (WGS) entry which is preliminary data.</text>
</comment>
<reference evidence="2 3" key="1">
    <citation type="submission" date="2018-05" db="EMBL/GenBank/DDBJ databases">
        <title>Genetic diversity of glacier-inhabiting Cryobacterium bacteria in China and description of Cryobacterium mengkeensis sp. nov. and Arthrobacter glacialis sp. nov.</title>
        <authorList>
            <person name="Liu Q."/>
            <person name="Xin Y.-H."/>
        </authorList>
    </citation>
    <scope>NUCLEOTIDE SEQUENCE [LARGE SCALE GENOMIC DNA]</scope>
    <source>
        <strain evidence="2 3">B7</strain>
    </source>
</reference>
<keyword evidence="3" id="KW-1185">Reference proteome</keyword>
<proteinExistence type="predicted"/>
<accession>A0A2V5JGG5</accession>